<dbReference type="EMBL" id="JACHDO010000001">
    <property type="protein sequence ID" value="MBB5493433.1"/>
    <property type="molecule type" value="Genomic_DNA"/>
</dbReference>
<proteinExistence type="predicted"/>
<evidence type="ECO:0000313" key="1">
    <source>
        <dbReference type="EMBL" id="MBB5493433.1"/>
    </source>
</evidence>
<evidence type="ECO:0000313" key="2">
    <source>
        <dbReference type="Proteomes" id="UP000579647"/>
    </source>
</evidence>
<organism evidence="1 2">
    <name type="scientific">Nocardiopsis metallicus</name>
    <dbReference type="NCBI Taxonomy" id="179819"/>
    <lineage>
        <taxon>Bacteria</taxon>
        <taxon>Bacillati</taxon>
        <taxon>Actinomycetota</taxon>
        <taxon>Actinomycetes</taxon>
        <taxon>Streptosporangiales</taxon>
        <taxon>Nocardiopsidaceae</taxon>
        <taxon>Nocardiopsis</taxon>
    </lineage>
</organism>
<dbReference type="RefSeq" id="WP_017567528.1">
    <property type="nucleotide sequence ID" value="NZ_BAAAKM010000111.1"/>
</dbReference>
<comment type="caution">
    <text evidence="1">The sequence shown here is derived from an EMBL/GenBank/DDBJ whole genome shotgun (WGS) entry which is preliminary data.</text>
</comment>
<gene>
    <name evidence="1" type="ORF">HNR07_004570</name>
</gene>
<reference evidence="1 2" key="1">
    <citation type="submission" date="2020-08" db="EMBL/GenBank/DDBJ databases">
        <title>Sequencing the genomes of 1000 actinobacteria strains.</title>
        <authorList>
            <person name="Klenk H.-P."/>
        </authorList>
    </citation>
    <scope>NUCLEOTIDE SEQUENCE [LARGE SCALE GENOMIC DNA]</scope>
    <source>
        <strain evidence="1 2">DSM 44598</strain>
    </source>
</reference>
<sequence length="99" mass="10534">MALLSFEIFATPPEHASLDVAADLFTLRLAHAEPSDALQVLDFDVVAADPLLVIVTCLTADAARATDTVASWLVVALAPEFASGWQMHAGHTTVHHTDN</sequence>
<dbReference type="Proteomes" id="UP000579647">
    <property type="component" value="Unassembled WGS sequence"/>
</dbReference>
<name>A0A840WDE8_9ACTN</name>
<protein>
    <submittedName>
        <fullName evidence="1">Uncharacterized protein</fullName>
    </submittedName>
</protein>
<keyword evidence="2" id="KW-1185">Reference proteome</keyword>
<accession>A0A840WDE8</accession>
<dbReference type="AlphaFoldDB" id="A0A840WDE8"/>